<dbReference type="AlphaFoldDB" id="A0A813FYY2"/>
<dbReference type="Proteomes" id="UP000654075">
    <property type="component" value="Unassembled WGS sequence"/>
</dbReference>
<evidence type="ECO:0000256" key="1">
    <source>
        <dbReference type="ARBA" id="ARBA00022737"/>
    </source>
</evidence>
<dbReference type="EMBL" id="CAJNNV010026367">
    <property type="protein sequence ID" value="CAE8618006.1"/>
    <property type="molecule type" value="Genomic_DNA"/>
</dbReference>
<dbReference type="OrthoDB" id="185373at2759"/>
<gene>
    <name evidence="2" type="ORF">PGLA1383_LOCUS35660</name>
</gene>
<dbReference type="PANTHER" id="PTHR47447">
    <property type="entry name" value="OS03G0856100 PROTEIN"/>
    <property type="match status" value="1"/>
</dbReference>
<dbReference type="Pfam" id="PF01535">
    <property type="entry name" value="PPR"/>
    <property type="match status" value="1"/>
</dbReference>
<dbReference type="Pfam" id="PF13812">
    <property type="entry name" value="PPR_3"/>
    <property type="match status" value="1"/>
</dbReference>
<evidence type="ECO:0000313" key="3">
    <source>
        <dbReference type="Proteomes" id="UP000654075"/>
    </source>
</evidence>
<keyword evidence="3" id="KW-1185">Reference proteome</keyword>
<name>A0A813FYY2_POLGL</name>
<keyword evidence="1" id="KW-0677">Repeat</keyword>
<accession>A0A813FYY2</accession>
<sequence>MQWEYALDLLRAMRRLGLQLTLMACTSAVTSLSCISWQRALAVFHEIPRPNTVAYNAALSAAERGSQWEQAMALLQDLLFLKMKQPAGTESLRRLGPDQISFSAAISACGAASRWQQSIALLRSLPMHGLKADVVAYNAAISAAALSESEEAFLAFDLAWELFLEVTAASLEPSMVTFNSAINAAEKARRWAEALMLLELARIDSEKLDGISFNSAISACEKCSEWRPALSLLAAMGARGLACEAAACGPLLRSLEQQGLVSAEEELLQVLVSPAG</sequence>
<evidence type="ECO:0000313" key="2">
    <source>
        <dbReference type="EMBL" id="CAE8618006.1"/>
    </source>
</evidence>
<dbReference type="Gene3D" id="1.25.40.10">
    <property type="entry name" value="Tetratricopeptide repeat domain"/>
    <property type="match status" value="2"/>
</dbReference>
<organism evidence="2 3">
    <name type="scientific">Polarella glacialis</name>
    <name type="common">Dinoflagellate</name>
    <dbReference type="NCBI Taxonomy" id="89957"/>
    <lineage>
        <taxon>Eukaryota</taxon>
        <taxon>Sar</taxon>
        <taxon>Alveolata</taxon>
        <taxon>Dinophyceae</taxon>
        <taxon>Suessiales</taxon>
        <taxon>Suessiaceae</taxon>
        <taxon>Polarella</taxon>
    </lineage>
</organism>
<protein>
    <recommendedName>
        <fullName evidence="4">Pentatricopeptide repeat-containing protein, chloroplastic</fullName>
    </recommendedName>
</protein>
<reference evidence="2" key="1">
    <citation type="submission" date="2021-02" db="EMBL/GenBank/DDBJ databases">
        <authorList>
            <person name="Dougan E. K."/>
            <person name="Rhodes N."/>
            <person name="Thang M."/>
            <person name="Chan C."/>
        </authorList>
    </citation>
    <scope>NUCLEOTIDE SEQUENCE</scope>
</reference>
<evidence type="ECO:0008006" key="4">
    <source>
        <dbReference type="Google" id="ProtNLM"/>
    </source>
</evidence>
<dbReference type="InterPro" id="IPR002885">
    <property type="entry name" value="PPR_rpt"/>
</dbReference>
<dbReference type="InterPro" id="IPR011990">
    <property type="entry name" value="TPR-like_helical_dom_sf"/>
</dbReference>
<proteinExistence type="predicted"/>
<comment type="caution">
    <text evidence="2">The sequence shown here is derived from an EMBL/GenBank/DDBJ whole genome shotgun (WGS) entry which is preliminary data.</text>
</comment>
<dbReference type="PANTHER" id="PTHR47447:SF17">
    <property type="entry name" value="OS12G0638900 PROTEIN"/>
    <property type="match status" value="1"/>
</dbReference>